<dbReference type="AlphaFoldDB" id="A0A367YQ01"/>
<keyword evidence="2" id="KW-0472">Membrane</keyword>
<organism evidence="3 4">
    <name type="scientific">Candida viswanathii</name>
    <dbReference type="NCBI Taxonomy" id="5486"/>
    <lineage>
        <taxon>Eukaryota</taxon>
        <taxon>Fungi</taxon>
        <taxon>Dikarya</taxon>
        <taxon>Ascomycota</taxon>
        <taxon>Saccharomycotina</taxon>
        <taxon>Pichiomycetes</taxon>
        <taxon>Debaryomycetaceae</taxon>
        <taxon>Candida/Lodderomyces clade</taxon>
        <taxon>Candida</taxon>
    </lineage>
</organism>
<evidence type="ECO:0000256" key="2">
    <source>
        <dbReference type="SAM" id="Phobius"/>
    </source>
</evidence>
<feature type="region of interest" description="Disordered" evidence="1">
    <location>
        <begin position="78"/>
        <end position="97"/>
    </location>
</feature>
<keyword evidence="2" id="KW-1133">Transmembrane helix</keyword>
<dbReference type="EMBL" id="QLNQ01000001">
    <property type="protein sequence ID" value="RCK67629.1"/>
    <property type="molecule type" value="Genomic_DNA"/>
</dbReference>
<sequence length="97" mass="11426">MYRGYYRGGPCFGFGGFFLLGGAFLLGTMYAGGHNHHHSGPFWMRNHHHYGCQCPDCMRRLEYRELCEREYYQRKYGADNSRRDTANDPKNNADYKE</sequence>
<comment type="caution">
    <text evidence="3">The sequence shown here is derived from an EMBL/GenBank/DDBJ whole genome shotgun (WGS) entry which is preliminary data.</text>
</comment>
<accession>A0A367YQ01</accession>
<dbReference type="Proteomes" id="UP000253472">
    <property type="component" value="Unassembled WGS sequence"/>
</dbReference>
<reference evidence="3 4" key="1">
    <citation type="submission" date="2018-06" db="EMBL/GenBank/DDBJ databases">
        <title>Whole genome sequencing of Candida tropicalis (genome annotated by CSBL at Korea University).</title>
        <authorList>
            <person name="Ahn J."/>
        </authorList>
    </citation>
    <scope>NUCLEOTIDE SEQUENCE [LARGE SCALE GENOMIC DNA]</scope>
    <source>
        <strain evidence="3 4">ATCC 20962</strain>
    </source>
</reference>
<dbReference type="STRING" id="5486.A0A367YQ01"/>
<proteinExistence type="predicted"/>
<evidence type="ECO:0000256" key="1">
    <source>
        <dbReference type="SAM" id="MobiDB-lite"/>
    </source>
</evidence>
<feature type="transmembrane region" description="Helical" evidence="2">
    <location>
        <begin position="12"/>
        <end position="32"/>
    </location>
</feature>
<name>A0A367YQ01_9ASCO</name>
<protein>
    <submittedName>
        <fullName evidence="3">Uncharacterized protein</fullName>
    </submittedName>
</protein>
<keyword evidence="2" id="KW-0812">Transmembrane</keyword>
<evidence type="ECO:0000313" key="4">
    <source>
        <dbReference type="Proteomes" id="UP000253472"/>
    </source>
</evidence>
<keyword evidence="4" id="KW-1185">Reference proteome</keyword>
<gene>
    <name evidence="3" type="ORF">Cantr_03432</name>
</gene>
<evidence type="ECO:0000313" key="3">
    <source>
        <dbReference type="EMBL" id="RCK67629.1"/>
    </source>
</evidence>